<reference evidence="9" key="2">
    <citation type="submission" date="2020-09" db="EMBL/GenBank/DDBJ databases">
        <authorList>
            <person name="Sun Q."/>
            <person name="Zhou Y."/>
        </authorList>
    </citation>
    <scope>NUCLEOTIDE SEQUENCE</scope>
    <source>
        <strain evidence="9">CGMCC 1.10998</strain>
    </source>
</reference>
<dbReference type="CDD" id="cd03145">
    <property type="entry name" value="GAT1_cyanophycinase"/>
    <property type="match status" value="1"/>
</dbReference>
<dbReference type="InterPro" id="IPR029062">
    <property type="entry name" value="Class_I_gatase-like"/>
</dbReference>
<dbReference type="EC" id="3.4.15.6" evidence="4"/>
<accession>A0A916XKH3</accession>
<sequence length="404" mass="43648">MATAFFGAQAAEIAAATKDAEAKTKGSLVIIGGALRIDNVPVWQRIVNLAGGKGARIAVFPTAAANPERSGQATIDVLNGYGAQAFLVPLSAKFPSTDFRSVARDTVLAATVRSAGGAYFVGGDQGRITQALLEPNGGRTPLLQAVWDMYRSGGVVAGSSAGAAIMSETMFYDAKEVLPTLQQGITDGKEIAPGLGFIGSEVFVDQHLIVRGRFARMIPAMLKKNYKLGLGVDENTAMVINPQHELEVLGYKGVIVVDLAEAKTDPKQQYFNIQNAKLSYLDRGDKFNFHTRHLTVAADKEKGKVDPDRPYYEDVKYYADVLGNTAVVDLMQKLVDSRQQQVTGLAFGSPQSAMPELGFEFLFKRTPESLGYFSSASGAEAYTVMNIRLDIRPVEMNFPLYRGK</sequence>
<dbReference type="Proteomes" id="UP000637423">
    <property type="component" value="Unassembled WGS sequence"/>
</dbReference>
<keyword evidence="6" id="KW-0645">Protease</keyword>
<dbReference type="InterPro" id="IPR005320">
    <property type="entry name" value="Peptidase_S51"/>
</dbReference>
<gene>
    <name evidence="9" type="ORF">GCM10011396_30850</name>
</gene>
<dbReference type="SUPFAM" id="SSF52317">
    <property type="entry name" value="Class I glutamine amidotransferase-like"/>
    <property type="match status" value="1"/>
</dbReference>
<proteinExistence type="inferred from homology"/>
<keyword evidence="8" id="KW-0720">Serine protease</keyword>
<comment type="function">
    <text evidence="2">Exopeptidase that catalyzes the hydrolytic cleavage of multi-L-arginyl-poly-L-aspartic acid (cyanophycin; a water-insoluble reserve polymer) into aspartate-arginine dipeptides.</text>
</comment>
<dbReference type="Gene3D" id="3.40.50.880">
    <property type="match status" value="1"/>
</dbReference>
<evidence type="ECO:0000256" key="1">
    <source>
        <dbReference type="ARBA" id="ARBA00001092"/>
    </source>
</evidence>
<dbReference type="GO" id="GO:0008241">
    <property type="term" value="F:peptidyl-dipeptidase activity"/>
    <property type="evidence" value="ECO:0007669"/>
    <property type="project" value="UniProtKB-EC"/>
</dbReference>
<dbReference type="AlphaFoldDB" id="A0A916XKH3"/>
<comment type="similarity">
    <text evidence="3">Belongs to the peptidase S51 family.</text>
</comment>
<evidence type="ECO:0000256" key="2">
    <source>
        <dbReference type="ARBA" id="ARBA00002039"/>
    </source>
</evidence>
<name>A0A916XKH3_9BURK</name>
<dbReference type="EMBL" id="BMED01000003">
    <property type="protein sequence ID" value="GGC81456.1"/>
    <property type="molecule type" value="Genomic_DNA"/>
</dbReference>
<dbReference type="PANTHER" id="PTHR36175:SF1">
    <property type="entry name" value="CYANOPHYCINASE"/>
    <property type="match status" value="1"/>
</dbReference>
<evidence type="ECO:0000256" key="3">
    <source>
        <dbReference type="ARBA" id="ARBA00006534"/>
    </source>
</evidence>
<reference evidence="9" key="1">
    <citation type="journal article" date="2014" name="Int. J. Syst. Evol. Microbiol.">
        <title>Complete genome sequence of Corynebacterium casei LMG S-19264T (=DSM 44701T), isolated from a smear-ripened cheese.</title>
        <authorList>
            <consortium name="US DOE Joint Genome Institute (JGI-PGF)"/>
            <person name="Walter F."/>
            <person name="Albersmeier A."/>
            <person name="Kalinowski J."/>
            <person name="Ruckert C."/>
        </authorList>
    </citation>
    <scope>NUCLEOTIDE SEQUENCE</scope>
    <source>
        <strain evidence="9">CGMCC 1.10998</strain>
    </source>
</reference>
<dbReference type="GO" id="GO:0008236">
    <property type="term" value="F:serine-type peptidase activity"/>
    <property type="evidence" value="ECO:0007669"/>
    <property type="project" value="UniProtKB-KW"/>
</dbReference>
<keyword evidence="7" id="KW-0378">Hydrolase</keyword>
<dbReference type="GO" id="GO:0006508">
    <property type="term" value="P:proteolysis"/>
    <property type="evidence" value="ECO:0007669"/>
    <property type="project" value="UniProtKB-KW"/>
</dbReference>
<dbReference type="PANTHER" id="PTHR36175">
    <property type="entry name" value="CYANOPHYCINASE"/>
    <property type="match status" value="1"/>
</dbReference>
<organism evidence="9 10">
    <name type="scientific">Undibacterium terreum</name>
    <dbReference type="NCBI Taxonomy" id="1224302"/>
    <lineage>
        <taxon>Bacteria</taxon>
        <taxon>Pseudomonadati</taxon>
        <taxon>Pseudomonadota</taxon>
        <taxon>Betaproteobacteria</taxon>
        <taxon>Burkholderiales</taxon>
        <taxon>Oxalobacteraceae</taxon>
        <taxon>Undibacterium</taxon>
    </lineage>
</organism>
<comment type="catalytic activity">
    <reaction evidence="1">
        <text>[L-4-(L-arginin-2-N-yl)aspartate](n) + H2O = [L-4-(L-arginin-2-N-yl)aspartate](n-1) + L-4-(L-arginin-2-N-yl)aspartate</text>
        <dbReference type="Rhea" id="RHEA:12845"/>
        <dbReference type="Rhea" id="RHEA-COMP:13728"/>
        <dbReference type="Rhea" id="RHEA-COMP:13734"/>
        <dbReference type="ChEBI" id="CHEBI:15377"/>
        <dbReference type="ChEBI" id="CHEBI:137986"/>
        <dbReference type="ChEBI" id="CHEBI:137991"/>
        <dbReference type="EC" id="3.4.15.6"/>
    </reaction>
</comment>
<evidence type="ECO:0000256" key="8">
    <source>
        <dbReference type="ARBA" id="ARBA00022825"/>
    </source>
</evidence>
<dbReference type="InterPro" id="IPR011811">
    <property type="entry name" value="Peptidase_S51_cyanophycinase"/>
</dbReference>
<dbReference type="Pfam" id="PF03575">
    <property type="entry name" value="Peptidase_S51"/>
    <property type="match status" value="1"/>
</dbReference>
<evidence type="ECO:0000313" key="9">
    <source>
        <dbReference type="EMBL" id="GGC81456.1"/>
    </source>
</evidence>
<comment type="caution">
    <text evidence="9">The sequence shown here is derived from an EMBL/GenBank/DDBJ whole genome shotgun (WGS) entry which is preliminary data.</text>
</comment>
<evidence type="ECO:0000256" key="4">
    <source>
        <dbReference type="ARBA" id="ARBA00013115"/>
    </source>
</evidence>
<evidence type="ECO:0000313" key="10">
    <source>
        <dbReference type="Proteomes" id="UP000637423"/>
    </source>
</evidence>
<evidence type="ECO:0000256" key="5">
    <source>
        <dbReference type="ARBA" id="ARBA00015719"/>
    </source>
</evidence>
<evidence type="ECO:0000256" key="6">
    <source>
        <dbReference type="ARBA" id="ARBA00022670"/>
    </source>
</evidence>
<dbReference type="NCBIfam" id="TIGR02069">
    <property type="entry name" value="cyanophycinase"/>
    <property type="match status" value="1"/>
</dbReference>
<protein>
    <recommendedName>
        <fullName evidence="5">Cyanophycinase</fullName>
        <ecNumber evidence="4">3.4.15.6</ecNumber>
    </recommendedName>
</protein>
<keyword evidence="10" id="KW-1185">Reference proteome</keyword>
<dbReference type="RefSeq" id="WP_188566997.1">
    <property type="nucleotide sequence ID" value="NZ_BMED01000003.1"/>
</dbReference>
<evidence type="ECO:0000256" key="7">
    <source>
        <dbReference type="ARBA" id="ARBA00022801"/>
    </source>
</evidence>